<sequence>MRFQTIVAALLVAAVASAQTVGFPTAECYDCMAAITKPVNNCIEMGFSIGGTITKDLNTLSASEKKCTCAVVSTTNWVNACRSICPVAPTDAMYESFESTKAQCAGVSAQPENPSSATGSLAPSAGATLAIAAAAAVQALF</sequence>
<feature type="chain" id="PRO_5040147677" evidence="1">
    <location>
        <begin position="19"/>
        <end position="141"/>
    </location>
</feature>
<evidence type="ECO:0000313" key="3">
    <source>
        <dbReference type="Proteomes" id="UP000726737"/>
    </source>
</evidence>
<evidence type="ECO:0000313" key="2">
    <source>
        <dbReference type="EMBL" id="KAG0248218.1"/>
    </source>
</evidence>
<keyword evidence="3" id="KW-1185">Reference proteome</keyword>
<dbReference type="EMBL" id="JAAAJA010001064">
    <property type="protein sequence ID" value="KAG0248218.1"/>
    <property type="molecule type" value="Genomic_DNA"/>
</dbReference>
<dbReference type="AlphaFoldDB" id="A0A9P6PLA9"/>
<accession>A0A9P6PLA9</accession>
<name>A0A9P6PLA9_9FUNG</name>
<evidence type="ECO:0000256" key="1">
    <source>
        <dbReference type="SAM" id="SignalP"/>
    </source>
</evidence>
<feature type="signal peptide" evidence="1">
    <location>
        <begin position="1"/>
        <end position="18"/>
    </location>
</feature>
<keyword evidence="1" id="KW-0732">Signal</keyword>
<protein>
    <submittedName>
        <fullName evidence="2">Uncharacterized protein</fullName>
    </submittedName>
</protein>
<dbReference type="Proteomes" id="UP000726737">
    <property type="component" value="Unassembled WGS sequence"/>
</dbReference>
<gene>
    <name evidence="2" type="ORF">BG011_000335</name>
</gene>
<comment type="caution">
    <text evidence="2">The sequence shown here is derived from an EMBL/GenBank/DDBJ whole genome shotgun (WGS) entry which is preliminary data.</text>
</comment>
<reference evidence="2" key="1">
    <citation type="journal article" date="2020" name="Fungal Divers.">
        <title>Resolving the Mortierellaceae phylogeny through synthesis of multi-gene phylogenetics and phylogenomics.</title>
        <authorList>
            <person name="Vandepol N."/>
            <person name="Liber J."/>
            <person name="Desiro A."/>
            <person name="Na H."/>
            <person name="Kennedy M."/>
            <person name="Barry K."/>
            <person name="Grigoriev I.V."/>
            <person name="Miller A.N."/>
            <person name="O'Donnell K."/>
            <person name="Stajich J.E."/>
            <person name="Bonito G."/>
        </authorList>
    </citation>
    <scope>NUCLEOTIDE SEQUENCE</scope>
    <source>
        <strain evidence="2">KOD948</strain>
    </source>
</reference>
<proteinExistence type="predicted"/>
<organism evidence="2 3">
    <name type="scientific">Mortierella polycephala</name>
    <dbReference type="NCBI Taxonomy" id="41804"/>
    <lineage>
        <taxon>Eukaryota</taxon>
        <taxon>Fungi</taxon>
        <taxon>Fungi incertae sedis</taxon>
        <taxon>Mucoromycota</taxon>
        <taxon>Mortierellomycotina</taxon>
        <taxon>Mortierellomycetes</taxon>
        <taxon>Mortierellales</taxon>
        <taxon>Mortierellaceae</taxon>
        <taxon>Mortierella</taxon>
    </lineage>
</organism>
<dbReference type="OrthoDB" id="2381566at2759"/>